<protein>
    <submittedName>
        <fullName evidence="4">Outer membrane protein with beta-barrel domain</fullName>
    </submittedName>
</protein>
<feature type="signal peptide" evidence="2">
    <location>
        <begin position="1"/>
        <end position="22"/>
    </location>
</feature>
<keyword evidence="5" id="KW-1185">Reference proteome</keyword>
<dbReference type="Pfam" id="PF13505">
    <property type="entry name" value="OMP_b-brl"/>
    <property type="match status" value="1"/>
</dbReference>
<dbReference type="Proteomes" id="UP000238034">
    <property type="component" value="Unassembled WGS sequence"/>
</dbReference>
<dbReference type="SUPFAM" id="SSF56925">
    <property type="entry name" value="OMPA-like"/>
    <property type="match status" value="1"/>
</dbReference>
<dbReference type="InterPro" id="IPR011250">
    <property type="entry name" value="OMP/PagP_B-barrel"/>
</dbReference>
<feature type="domain" description="Outer membrane protein beta-barrel" evidence="3">
    <location>
        <begin position="10"/>
        <end position="204"/>
    </location>
</feature>
<evidence type="ECO:0000259" key="3">
    <source>
        <dbReference type="Pfam" id="PF13505"/>
    </source>
</evidence>
<reference evidence="4 5" key="1">
    <citation type="submission" date="2018-03" db="EMBL/GenBank/DDBJ databases">
        <title>Genomic Encyclopedia of Type Strains, Phase III (KMG-III): the genomes of soil and plant-associated and newly described type strains.</title>
        <authorList>
            <person name="Whitman W."/>
        </authorList>
    </citation>
    <scope>NUCLEOTIDE SEQUENCE [LARGE SCALE GENOMIC DNA]</scope>
    <source>
        <strain evidence="4 5">CGMCC 1.9313</strain>
    </source>
</reference>
<accession>A0A2T0U6J3</accession>
<name>A0A2T0U6J3_9SPHI</name>
<evidence type="ECO:0000256" key="1">
    <source>
        <dbReference type="ARBA" id="ARBA00022729"/>
    </source>
</evidence>
<evidence type="ECO:0000313" key="5">
    <source>
        <dbReference type="Proteomes" id="UP000238034"/>
    </source>
</evidence>
<dbReference type="InterPro" id="IPR027385">
    <property type="entry name" value="Beta-barrel_OMP"/>
</dbReference>
<comment type="caution">
    <text evidence="4">The sequence shown here is derived from an EMBL/GenBank/DDBJ whole genome shotgun (WGS) entry which is preliminary data.</text>
</comment>
<feature type="chain" id="PRO_5015413965" evidence="2">
    <location>
        <begin position="23"/>
        <end position="206"/>
    </location>
</feature>
<dbReference type="RefSeq" id="WP_106292145.1">
    <property type="nucleotide sequence ID" value="NZ_PVTH01000003.1"/>
</dbReference>
<dbReference type="AlphaFoldDB" id="A0A2T0U6J3"/>
<keyword evidence="1 2" id="KW-0732">Signal</keyword>
<evidence type="ECO:0000313" key="4">
    <source>
        <dbReference type="EMBL" id="PRY53545.1"/>
    </source>
</evidence>
<proteinExistence type="predicted"/>
<sequence length="206" mass="21961">MKNLFFALVCFLLPFVSSAQIAGDNTQLGFTVSPNLGWVTGEGSPGDGTSAGIAYGVLADFAFSSNYYFASGFTITSVNSPAASDLNSINYKVRYIEVPLTLKLKSAPTTMGRYYGQFGLGTGFKIGAKGDISEGPGIPKKNDVDISSEVNFFRLSMIAGAGVEWEVNGNLNVITGVTYNNGFTTMNKRGEKLKNSYVALTLGVFF</sequence>
<dbReference type="EMBL" id="PVTH01000003">
    <property type="protein sequence ID" value="PRY53545.1"/>
    <property type="molecule type" value="Genomic_DNA"/>
</dbReference>
<evidence type="ECO:0000256" key="2">
    <source>
        <dbReference type="SAM" id="SignalP"/>
    </source>
</evidence>
<dbReference type="OrthoDB" id="978236at2"/>
<gene>
    <name evidence="4" type="ORF">B0I27_10310</name>
</gene>
<organism evidence="4 5">
    <name type="scientific">Arcticibacter pallidicorallinus</name>
    <dbReference type="NCBI Taxonomy" id="1259464"/>
    <lineage>
        <taxon>Bacteria</taxon>
        <taxon>Pseudomonadati</taxon>
        <taxon>Bacteroidota</taxon>
        <taxon>Sphingobacteriia</taxon>
        <taxon>Sphingobacteriales</taxon>
        <taxon>Sphingobacteriaceae</taxon>
        <taxon>Arcticibacter</taxon>
    </lineage>
</organism>